<dbReference type="PANTHER" id="PTHR24271">
    <property type="entry name" value="KALLIKREIN-RELATED"/>
    <property type="match status" value="1"/>
</dbReference>
<accession>G5E2J5</accession>
<dbReference type="GO" id="GO:0004252">
    <property type="term" value="F:serine-type endopeptidase activity"/>
    <property type="evidence" value="ECO:0007669"/>
    <property type="project" value="InterPro"/>
</dbReference>
<dbReference type="GO" id="GO:0006508">
    <property type="term" value="P:proteolysis"/>
    <property type="evidence" value="ECO:0007669"/>
    <property type="project" value="InterPro"/>
</dbReference>
<keyword evidence="1" id="KW-1015">Disulfide bond</keyword>
<dbReference type="InterPro" id="IPR009003">
    <property type="entry name" value="Peptidase_S1_PA"/>
</dbReference>
<organism evidence="3">
    <name type="scientific">Hymenochirus curtipes</name>
    <name type="common">western dwarf clawed frog</name>
    <dbReference type="NCBI Taxonomy" id="8362"/>
    <lineage>
        <taxon>Eukaryota</taxon>
        <taxon>Metazoa</taxon>
        <taxon>Chordata</taxon>
        <taxon>Craniata</taxon>
        <taxon>Vertebrata</taxon>
        <taxon>Euteleostomi</taxon>
        <taxon>Amphibia</taxon>
        <taxon>Batrachia</taxon>
        <taxon>Anura</taxon>
        <taxon>Pipoidea</taxon>
        <taxon>Pipidae</taxon>
        <taxon>Pipinae</taxon>
        <taxon>Hymenochirus</taxon>
    </lineage>
</organism>
<sequence>LPLVSFLPNALAGKARHGIIGGHGAKPHSRPYMAYLKIGRGFCGGSLIAPDWVLSAAHCNGDIKVILGAHNVMKPEDSQQIIGVESTHVYPEYDDSSQGDSGGPLVCRGAVEGVVSFGFHHPPGVYTRVG</sequence>
<dbReference type="FunFam" id="2.40.10.10:FF:000005">
    <property type="entry name" value="Serine protease 37"/>
    <property type="match status" value="1"/>
</dbReference>
<dbReference type="Pfam" id="PF00089">
    <property type="entry name" value="Trypsin"/>
    <property type="match status" value="1"/>
</dbReference>
<dbReference type="SMART" id="SM00020">
    <property type="entry name" value="Tryp_SPc"/>
    <property type="match status" value="1"/>
</dbReference>
<feature type="non-terminal residue" evidence="3">
    <location>
        <position position="130"/>
    </location>
</feature>
<dbReference type="Gene3D" id="2.40.10.10">
    <property type="entry name" value="Trypsin-like serine proteases"/>
    <property type="match status" value="2"/>
</dbReference>
<reference evidence="3" key="1">
    <citation type="submission" date="2011-09" db="EMBL/GenBank/DDBJ databases">
        <title>The odds of duplicate gene persistence after polyploidization.</title>
        <authorList>
            <person name="Chain F.J.J."/>
            <person name="Evans B.J."/>
            <person name="Dushoff J."/>
        </authorList>
    </citation>
    <scope>NUCLEOTIDE SEQUENCE</scope>
    <source>
        <tissue evidence="3">Liver</tissue>
    </source>
</reference>
<dbReference type="InterPro" id="IPR018114">
    <property type="entry name" value="TRYPSIN_HIS"/>
</dbReference>
<dbReference type="AlphaFoldDB" id="G5E2J5"/>
<proteinExistence type="evidence at transcript level"/>
<dbReference type="PROSITE" id="PS50240">
    <property type="entry name" value="TRYPSIN_DOM"/>
    <property type="match status" value="1"/>
</dbReference>
<evidence type="ECO:0000259" key="2">
    <source>
        <dbReference type="PROSITE" id="PS50240"/>
    </source>
</evidence>
<dbReference type="PROSITE" id="PS00134">
    <property type="entry name" value="TRYPSIN_HIS"/>
    <property type="match status" value="1"/>
</dbReference>
<name>G5E2J5_9PIPI</name>
<dbReference type="SUPFAM" id="SSF50494">
    <property type="entry name" value="Trypsin-like serine proteases"/>
    <property type="match status" value="1"/>
</dbReference>
<dbReference type="PANTHER" id="PTHR24271:SF90">
    <property type="entry name" value="PEPTIDASE S1 DOMAIN-CONTAINING PROTEIN"/>
    <property type="match status" value="1"/>
</dbReference>
<feature type="domain" description="Peptidase S1" evidence="2">
    <location>
        <begin position="19"/>
        <end position="95"/>
    </location>
</feature>
<dbReference type="EMBL" id="JP287609">
    <property type="protein sequence ID" value="AEQ18400.1"/>
    <property type="molecule type" value="mRNA"/>
</dbReference>
<evidence type="ECO:0000313" key="3">
    <source>
        <dbReference type="EMBL" id="AEQ18400.1"/>
    </source>
</evidence>
<feature type="non-terminal residue" evidence="3">
    <location>
        <position position="1"/>
    </location>
</feature>
<protein>
    <submittedName>
        <fullName evidence="3">Putative mcpt1-prov protein</fullName>
    </submittedName>
</protein>
<evidence type="ECO:0000256" key="1">
    <source>
        <dbReference type="ARBA" id="ARBA00023157"/>
    </source>
</evidence>
<dbReference type="InterPro" id="IPR043504">
    <property type="entry name" value="Peptidase_S1_PA_chymotrypsin"/>
</dbReference>
<dbReference type="InterPro" id="IPR001254">
    <property type="entry name" value="Trypsin_dom"/>
</dbReference>